<evidence type="ECO:0000313" key="1">
    <source>
        <dbReference type="EMBL" id="MFD2206647.1"/>
    </source>
</evidence>
<name>A0ABW5BL70_9PROT</name>
<gene>
    <name evidence="1" type="ORF">ACFSKO_13520</name>
</gene>
<proteinExistence type="predicted"/>
<dbReference type="Proteomes" id="UP001597294">
    <property type="component" value="Unassembled WGS sequence"/>
</dbReference>
<dbReference type="EMBL" id="JBHUII010000006">
    <property type="protein sequence ID" value="MFD2206647.1"/>
    <property type="molecule type" value="Genomic_DNA"/>
</dbReference>
<protein>
    <submittedName>
        <fullName evidence="1">Uncharacterized protein</fullName>
    </submittedName>
</protein>
<accession>A0ABW5BL70</accession>
<comment type="caution">
    <text evidence="1">The sequence shown here is derived from an EMBL/GenBank/DDBJ whole genome shotgun (WGS) entry which is preliminary data.</text>
</comment>
<dbReference type="RefSeq" id="WP_380252482.1">
    <property type="nucleotide sequence ID" value="NZ_JBHUII010000006.1"/>
</dbReference>
<reference evidence="2" key="1">
    <citation type="journal article" date="2019" name="Int. J. Syst. Evol. Microbiol.">
        <title>The Global Catalogue of Microorganisms (GCM) 10K type strain sequencing project: providing services to taxonomists for standard genome sequencing and annotation.</title>
        <authorList>
            <consortium name="The Broad Institute Genomics Platform"/>
            <consortium name="The Broad Institute Genome Sequencing Center for Infectious Disease"/>
            <person name="Wu L."/>
            <person name="Ma J."/>
        </authorList>
    </citation>
    <scope>NUCLEOTIDE SEQUENCE [LARGE SCALE GENOMIC DNA]</scope>
    <source>
        <strain evidence="2">CGMCC 4.7192</strain>
    </source>
</reference>
<sequence>MRSLALALEQKYPGIQGIGTTEGVLTSWPENVPRPSGAELEQIIADYIEPAPKLSSIDFFALFEAEELAIEVAGETDPNIRIFLRWATGADVISMDNTKVIGGLDYLISKELLTEERKAAILAGQAPA</sequence>
<keyword evidence="2" id="KW-1185">Reference proteome</keyword>
<organism evidence="1 2">
    <name type="scientific">Kiloniella antarctica</name>
    <dbReference type="NCBI Taxonomy" id="1550907"/>
    <lineage>
        <taxon>Bacteria</taxon>
        <taxon>Pseudomonadati</taxon>
        <taxon>Pseudomonadota</taxon>
        <taxon>Alphaproteobacteria</taxon>
        <taxon>Rhodospirillales</taxon>
        <taxon>Kiloniellaceae</taxon>
        <taxon>Kiloniella</taxon>
    </lineage>
</organism>
<evidence type="ECO:0000313" key="2">
    <source>
        <dbReference type="Proteomes" id="UP001597294"/>
    </source>
</evidence>